<sequence>MFWQTSDFGECLTENDTQVYILKASFESAFVLFFHFYPSDKLCCPFCMKTEKYLENKSQKRLETEFKQVSKNKLCFFLKAGGLLFRSRNLLFLLGG</sequence>
<accession>A0A449I2Z9</accession>
<evidence type="ECO:0000313" key="2">
    <source>
        <dbReference type="Proteomes" id="UP000396835"/>
    </source>
</evidence>
<reference evidence="1 2" key="1">
    <citation type="submission" date="2019-02" db="EMBL/GenBank/DDBJ databases">
        <authorList>
            <consortium name="Pathogen Informatics"/>
        </authorList>
    </citation>
    <scope>NUCLEOTIDE SEQUENCE [LARGE SCALE GENOMIC DNA]</scope>
    <source>
        <strain evidence="1 2">3012STDY7078512</strain>
    </source>
</reference>
<evidence type="ECO:0000313" key="1">
    <source>
        <dbReference type="EMBL" id="VFB13863.1"/>
    </source>
</evidence>
<name>A0A449I2Z9_9BACE</name>
<dbReference type="AlphaFoldDB" id="A0A449I2Z9"/>
<proteinExistence type="predicted"/>
<gene>
    <name evidence="1" type="ORF">NCTC7812_01395</name>
</gene>
<organism evidence="1 2">
    <name type="scientific">Prevotella heparinolytica</name>
    <dbReference type="NCBI Taxonomy" id="28113"/>
    <lineage>
        <taxon>Bacteria</taxon>
        <taxon>Pseudomonadati</taxon>
        <taxon>Bacteroidota</taxon>
        <taxon>Bacteroidia</taxon>
        <taxon>Bacteroidales</taxon>
        <taxon>Bacteroidaceae</taxon>
        <taxon>Bacteroides</taxon>
    </lineage>
</organism>
<protein>
    <submittedName>
        <fullName evidence="1">Uncharacterized protein</fullName>
    </submittedName>
</protein>
<dbReference type="Proteomes" id="UP000396835">
    <property type="component" value="Unassembled WGS sequence"/>
</dbReference>
<dbReference type="EMBL" id="CAACYH010000004">
    <property type="protein sequence ID" value="VFB13863.1"/>
    <property type="molecule type" value="Genomic_DNA"/>
</dbReference>